<dbReference type="EMBL" id="BK015410">
    <property type="protein sequence ID" value="DAE05409.1"/>
    <property type="molecule type" value="Genomic_DNA"/>
</dbReference>
<proteinExistence type="predicted"/>
<protein>
    <submittedName>
        <fullName evidence="1">NinB protein</fullName>
    </submittedName>
</protein>
<dbReference type="Gene3D" id="1.10.3790.10">
    <property type="entry name" value="NinB"/>
    <property type="match status" value="1"/>
</dbReference>
<accession>A0A8S5PGA4</accession>
<sequence length="191" mass="22580">MFEERSFSKCKLHGIINDISIDFNTRKPKISLLLDTNELSIVEELKNENKLNIELKKYRKPRSLDANKYFWKLLQEVCDYKDIDTIEDYKRRVKELGIFKQFKIMTQDVKTFEKIWTDRGIAWFCEIVDTTYIGDTEFKIINAYYGSSSYNSKQMSRLIDNLVQDCKAVGIETKPQAEIDSLLKQWDCGTR</sequence>
<evidence type="ECO:0000313" key="1">
    <source>
        <dbReference type="EMBL" id="DAE05409.1"/>
    </source>
</evidence>
<name>A0A8S5PGA4_9CAUD</name>
<dbReference type="InterPro" id="IPR036619">
    <property type="entry name" value="NinB_sf"/>
</dbReference>
<reference evidence="1" key="1">
    <citation type="journal article" date="2021" name="Proc. Natl. Acad. Sci. U.S.A.">
        <title>A Catalog of Tens of Thousands of Viruses from Human Metagenomes Reveals Hidden Associations with Chronic Diseases.</title>
        <authorList>
            <person name="Tisza M.J."/>
            <person name="Buck C.B."/>
        </authorList>
    </citation>
    <scope>NUCLEOTIDE SEQUENCE</scope>
    <source>
        <strain evidence="1">CtMkg9</strain>
    </source>
</reference>
<organism evidence="1">
    <name type="scientific">Siphoviridae sp. ctMkg9</name>
    <dbReference type="NCBI Taxonomy" id="2825463"/>
    <lineage>
        <taxon>Viruses</taxon>
        <taxon>Duplodnaviria</taxon>
        <taxon>Heunggongvirae</taxon>
        <taxon>Uroviricota</taxon>
        <taxon>Caudoviricetes</taxon>
    </lineage>
</organism>